<dbReference type="Gene3D" id="2.60.40.10">
    <property type="entry name" value="Immunoglobulins"/>
    <property type="match status" value="5"/>
</dbReference>
<dbReference type="InterPro" id="IPR050713">
    <property type="entry name" value="RTP_Phos/Ushers"/>
</dbReference>
<dbReference type="InterPro" id="IPR013783">
    <property type="entry name" value="Ig-like_fold"/>
</dbReference>
<dbReference type="Pfam" id="PF00041">
    <property type="entry name" value="fn3"/>
    <property type="match status" value="1"/>
</dbReference>
<dbReference type="SUPFAM" id="SSF49265">
    <property type="entry name" value="Fibronectin type III"/>
    <property type="match status" value="3"/>
</dbReference>
<comment type="caution">
    <text evidence="2">The sequence shown here is derived from an EMBL/GenBank/DDBJ whole genome shotgun (WGS) entry which is preliminary data.</text>
</comment>
<protein>
    <recommendedName>
        <fullName evidence="1">Fibronectin type-III domain-containing protein</fullName>
    </recommendedName>
</protein>
<feature type="domain" description="Fibronectin type-III" evidence="1">
    <location>
        <begin position="536"/>
        <end position="587"/>
    </location>
</feature>
<name>A0ABQ9CND4_9PASS</name>
<dbReference type="Pfam" id="PF24748">
    <property type="entry name" value="Galaxin_repeat"/>
    <property type="match status" value="1"/>
</dbReference>
<accession>A0ABQ9CND4</accession>
<proteinExistence type="predicted"/>
<dbReference type="EMBL" id="WHWB01034706">
    <property type="protein sequence ID" value="KAJ7405460.1"/>
    <property type="molecule type" value="Genomic_DNA"/>
</dbReference>
<feature type="domain" description="Fibronectin type-III" evidence="1">
    <location>
        <begin position="256"/>
        <end position="346"/>
    </location>
</feature>
<dbReference type="InterPro" id="IPR056601">
    <property type="entry name" value="Galaxin_dom"/>
</dbReference>
<evidence type="ECO:0000259" key="1">
    <source>
        <dbReference type="PROSITE" id="PS50853"/>
    </source>
</evidence>
<dbReference type="InterPro" id="IPR003961">
    <property type="entry name" value="FN3_dom"/>
</dbReference>
<evidence type="ECO:0000313" key="3">
    <source>
        <dbReference type="Proteomes" id="UP001145742"/>
    </source>
</evidence>
<dbReference type="CDD" id="cd00063">
    <property type="entry name" value="FN3"/>
    <property type="match status" value="4"/>
</dbReference>
<organism evidence="2 3">
    <name type="scientific">Willisornis vidua</name>
    <name type="common">Xingu scale-backed antbird</name>
    <dbReference type="NCBI Taxonomy" id="1566151"/>
    <lineage>
        <taxon>Eukaryota</taxon>
        <taxon>Metazoa</taxon>
        <taxon>Chordata</taxon>
        <taxon>Craniata</taxon>
        <taxon>Vertebrata</taxon>
        <taxon>Euteleostomi</taxon>
        <taxon>Archelosauria</taxon>
        <taxon>Archosauria</taxon>
        <taxon>Dinosauria</taxon>
        <taxon>Saurischia</taxon>
        <taxon>Theropoda</taxon>
        <taxon>Coelurosauria</taxon>
        <taxon>Aves</taxon>
        <taxon>Neognathae</taxon>
        <taxon>Neoaves</taxon>
        <taxon>Telluraves</taxon>
        <taxon>Australaves</taxon>
        <taxon>Passeriformes</taxon>
        <taxon>Thamnophilidae</taxon>
        <taxon>Willisornis</taxon>
    </lineage>
</organism>
<evidence type="ECO:0000313" key="2">
    <source>
        <dbReference type="EMBL" id="KAJ7405460.1"/>
    </source>
</evidence>
<feature type="domain" description="Fibronectin type-III" evidence="1">
    <location>
        <begin position="347"/>
        <end position="437"/>
    </location>
</feature>
<keyword evidence="3" id="KW-1185">Reference proteome</keyword>
<dbReference type="Proteomes" id="UP001145742">
    <property type="component" value="Unassembled WGS sequence"/>
</dbReference>
<dbReference type="SMART" id="SM00060">
    <property type="entry name" value="FN3"/>
    <property type="match status" value="3"/>
</dbReference>
<dbReference type="InterPro" id="IPR036116">
    <property type="entry name" value="FN3_sf"/>
</dbReference>
<feature type="domain" description="Fibronectin type-III" evidence="1">
    <location>
        <begin position="438"/>
        <end position="535"/>
    </location>
</feature>
<dbReference type="PROSITE" id="PS50853">
    <property type="entry name" value="FN3"/>
    <property type="match status" value="4"/>
</dbReference>
<sequence>MPYSTSGNQICCGGSLHDSFNQQCCGGRVVSMDSVCCGDEKEGTAYRPFTGMFCCGQEYVNKSDTICCSGSSGESLAHVRTNDQVPVKCCETELIPKSEECCNGVGYNPLKYVCSDKISAGMMMKVKEECKANVLCPVSLEATAHCGKCDFDPRDNICAWIKGSQSATETEIEAGVCPAEEETVYTGGPTQYSFTGLIIHYIILRNGVEHFRGTELSFTDTSGVQPYQEYSYQLRACTVAGCTDSSKVVAVTVRGVPESVQPPDISALNSTALHLSWIAPKKPNGIIRQYQISQVGKGLIYTDAAGRMQHTVSGLQPYTNYSFMLTACTSAGCTSSQLLSGQTLQAAPHGVWPKPHHIIVSSTEVEIYWSEPEKPNGLITHYRLFRDGEQIFLGGSSDLNFTDVNLQPNSRYVYQLEASTWGGSNTSDKYVIQTPVGTPEKIHVPYNVTVIDAYSIFLAWDVPGVFIVNVPLEYNILLNASSPTLLVKPVGRAHFAFVDGLDPYTLYEIRVQACQSGGCGVGGQAYSRTAEAPPRELSPPIVKAVGSALIELKWAPPKKPNGIITNYFIYSKDLNLEETVNEKRSGS</sequence>
<dbReference type="PANTHER" id="PTHR46957">
    <property type="entry name" value="CYTOKINE RECEPTOR"/>
    <property type="match status" value="1"/>
</dbReference>
<gene>
    <name evidence="2" type="ORF">WISP_139533</name>
</gene>
<reference evidence="2" key="1">
    <citation type="submission" date="2019-10" db="EMBL/GenBank/DDBJ databases">
        <authorList>
            <person name="Soares A.E.R."/>
            <person name="Aleixo A."/>
            <person name="Schneider P."/>
            <person name="Miyaki C.Y."/>
            <person name="Schneider M.P."/>
            <person name="Mello C."/>
            <person name="Vasconcelos A.T.R."/>
        </authorList>
    </citation>
    <scope>NUCLEOTIDE SEQUENCE</scope>
    <source>
        <tissue evidence="2">Muscle</tissue>
    </source>
</reference>
<dbReference type="PANTHER" id="PTHR46957:SF7">
    <property type="entry name" value="USHERIN"/>
    <property type="match status" value="1"/>
</dbReference>